<organism evidence="1">
    <name type="scientific">Pararge aegeria</name>
    <name type="common">speckled wood butterfly</name>
    <dbReference type="NCBI Taxonomy" id="116150"/>
    <lineage>
        <taxon>Eukaryota</taxon>
        <taxon>Metazoa</taxon>
        <taxon>Ecdysozoa</taxon>
        <taxon>Arthropoda</taxon>
        <taxon>Hexapoda</taxon>
        <taxon>Insecta</taxon>
        <taxon>Pterygota</taxon>
        <taxon>Neoptera</taxon>
        <taxon>Endopterygota</taxon>
        <taxon>Lepidoptera</taxon>
        <taxon>Glossata</taxon>
        <taxon>Ditrysia</taxon>
        <taxon>Papilionoidea</taxon>
        <taxon>Nymphalidae</taxon>
        <taxon>Satyrinae</taxon>
        <taxon>Satyrini</taxon>
        <taxon>Parargina</taxon>
        <taxon>Pararge</taxon>
    </lineage>
</organism>
<dbReference type="EMBL" id="GAIX01006270">
    <property type="protein sequence ID" value="JAA86290.1"/>
    <property type="molecule type" value="Transcribed_RNA"/>
</dbReference>
<protein>
    <submittedName>
        <fullName evidence="1">Uncharacterized protein</fullName>
    </submittedName>
</protein>
<proteinExistence type="predicted"/>
<reference evidence="1" key="1">
    <citation type="journal article" date="2013" name="BMC Genomics">
        <title>Unscrambling butterfly oogenesis.</title>
        <authorList>
            <person name="Carter J.M."/>
            <person name="Baker S.C."/>
            <person name="Pink R."/>
            <person name="Carter D.R."/>
            <person name="Collins A."/>
            <person name="Tomlin J."/>
            <person name="Gibbs M."/>
            <person name="Breuker C.J."/>
        </authorList>
    </citation>
    <scope>NUCLEOTIDE SEQUENCE</scope>
    <source>
        <tissue evidence="1">Ovary</tissue>
    </source>
</reference>
<reference evidence="1" key="2">
    <citation type="submission" date="2013-05" db="EMBL/GenBank/DDBJ databases">
        <authorList>
            <person name="Carter J.-M."/>
            <person name="Baker S.C."/>
            <person name="Pink R."/>
            <person name="Carter D.R.F."/>
            <person name="Collins A."/>
            <person name="Tomlin J."/>
            <person name="Gibbs M."/>
            <person name="Breuker C.J."/>
        </authorList>
    </citation>
    <scope>NUCLEOTIDE SEQUENCE</scope>
    <source>
        <tissue evidence="1">Ovary</tissue>
    </source>
</reference>
<name>S4PG84_9NEOP</name>
<evidence type="ECO:0000313" key="1">
    <source>
        <dbReference type="EMBL" id="JAA86290.1"/>
    </source>
</evidence>
<accession>S4PG84</accession>
<dbReference type="AlphaFoldDB" id="S4PG84"/>
<sequence>MQTFEKQTYQIMWKNVCHICGVVYINHASNGPAPLIKSRDFNIYLHPKPICQLAILSKSVEIILSFYH</sequence>